<comment type="similarity">
    <text evidence="2">Belongs to the MSOX/MTOX family.</text>
</comment>
<dbReference type="PANTHER" id="PTHR10961:SF26">
    <property type="entry name" value="L-SACCHAROPINE OXIDASE"/>
    <property type="match status" value="1"/>
</dbReference>
<comment type="caution">
    <text evidence="8">The sequence shown here is derived from an EMBL/GenBank/DDBJ whole genome shotgun (WGS) entry which is preliminary data.</text>
</comment>
<dbReference type="InterPro" id="IPR045170">
    <property type="entry name" value="MTOX"/>
</dbReference>
<dbReference type="Pfam" id="PF01266">
    <property type="entry name" value="DAO"/>
    <property type="match status" value="1"/>
</dbReference>
<dbReference type="Gene3D" id="3.30.9.10">
    <property type="entry name" value="D-Amino Acid Oxidase, subunit A, domain 2"/>
    <property type="match status" value="1"/>
</dbReference>
<dbReference type="GO" id="GO:0050660">
    <property type="term" value="F:flavin adenine dinucleotide binding"/>
    <property type="evidence" value="ECO:0007669"/>
    <property type="project" value="InterPro"/>
</dbReference>
<dbReference type="Proteomes" id="UP001165120">
    <property type="component" value="Unassembled WGS sequence"/>
</dbReference>
<comment type="cofactor">
    <cofactor evidence="1">
        <name>FAD</name>
        <dbReference type="ChEBI" id="CHEBI:57692"/>
    </cofactor>
</comment>
<evidence type="ECO:0000256" key="4">
    <source>
        <dbReference type="ARBA" id="ARBA00022827"/>
    </source>
</evidence>
<feature type="domain" description="FAD dependent oxidoreductase" evidence="7">
    <location>
        <begin position="5"/>
        <end position="377"/>
    </location>
</feature>
<proteinExistence type="inferred from homology"/>
<reference evidence="8" key="1">
    <citation type="submission" date="2023-04" db="EMBL/GenBank/DDBJ databases">
        <title>Candida boidinii NBRC 10035.</title>
        <authorList>
            <person name="Ichikawa N."/>
            <person name="Sato H."/>
            <person name="Tonouchi N."/>
        </authorList>
    </citation>
    <scope>NUCLEOTIDE SEQUENCE</scope>
    <source>
        <strain evidence="8">NBRC 10035</strain>
    </source>
</reference>
<dbReference type="SUPFAM" id="SSF51905">
    <property type="entry name" value="FAD/NAD(P)-binding domain"/>
    <property type="match status" value="1"/>
</dbReference>
<accession>A0A9W6W7N4</accession>
<dbReference type="GO" id="GO:0051698">
    <property type="term" value="F:saccharopine oxidase activity"/>
    <property type="evidence" value="ECO:0007669"/>
    <property type="project" value="TreeGrafter"/>
</dbReference>
<evidence type="ECO:0000256" key="1">
    <source>
        <dbReference type="ARBA" id="ARBA00001974"/>
    </source>
</evidence>
<keyword evidence="6" id="KW-0732">Signal</keyword>
<organism evidence="8 9">
    <name type="scientific">Candida boidinii</name>
    <name type="common">Yeast</name>
    <dbReference type="NCBI Taxonomy" id="5477"/>
    <lineage>
        <taxon>Eukaryota</taxon>
        <taxon>Fungi</taxon>
        <taxon>Dikarya</taxon>
        <taxon>Ascomycota</taxon>
        <taxon>Saccharomycotina</taxon>
        <taxon>Pichiomycetes</taxon>
        <taxon>Pichiales</taxon>
        <taxon>Pichiaceae</taxon>
        <taxon>Ogataea</taxon>
        <taxon>Ogataea/Candida clade</taxon>
    </lineage>
</organism>
<dbReference type="EMBL" id="BSXN01000137">
    <property type="protein sequence ID" value="GME67285.1"/>
    <property type="molecule type" value="Genomic_DNA"/>
</dbReference>
<protein>
    <submittedName>
        <fullName evidence="8">Unnamed protein product</fullName>
    </submittedName>
</protein>
<dbReference type="GO" id="GO:0008115">
    <property type="term" value="F:sarcosine oxidase activity"/>
    <property type="evidence" value="ECO:0007669"/>
    <property type="project" value="TreeGrafter"/>
</dbReference>
<keyword evidence="4" id="KW-0274">FAD</keyword>
<dbReference type="PANTHER" id="PTHR10961">
    <property type="entry name" value="PEROXISOMAL SARCOSINE OXIDASE"/>
    <property type="match status" value="1"/>
</dbReference>
<dbReference type="AlphaFoldDB" id="A0A9W6W7N4"/>
<dbReference type="InterPro" id="IPR036188">
    <property type="entry name" value="FAD/NAD-bd_sf"/>
</dbReference>
<evidence type="ECO:0000256" key="5">
    <source>
        <dbReference type="ARBA" id="ARBA00023002"/>
    </source>
</evidence>
<gene>
    <name evidence="8" type="ORF">Cboi02_000071200</name>
</gene>
<keyword evidence="5" id="KW-0560">Oxidoreductase</keyword>
<feature type="chain" id="PRO_5040874494" evidence="6">
    <location>
        <begin position="19"/>
        <end position="429"/>
    </location>
</feature>
<evidence type="ECO:0000256" key="3">
    <source>
        <dbReference type="ARBA" id="ARBA00022630"/>
    </source>
</evidence>
<sequence>MSKSVLIVGCGVFGLSTALELVQKGYKVTALDAYPIPSPWSAATDYNKIIRAEYADVLHTRLGVEAIHAWRTDPIFDGIYQECGRVLITPTHHQGRIEFENLGIQNLRLFGEGSRIQYFRGSEGLSNKFRAFRYNTIHEEYESKYNPEAGIAHSSNALIAVYKKCLQLGVEFIFHDKGKAVGVENDHGQGYVLTADGSKHTADQIVISSGAATGYILDLKYQQEASALFVTHIKLTPEEYKIFKDMPVLFDAELGYFFPPDPATHIFKIALPGTGASNNIPNPKGESQISLPRYKNNVPSDTMPRECVVQAKQILGKYVPELAYHDLIDCKAAWVANTSDSNFLIDRVPDFLNVYVATGDSAHGFKFLPNIGKYIVQKLEGVLDPEISALWKWRKRVNVDIKQNRYRIVSEPIDLADIEWMQESSRPRL</sequence>
<evidence type="ECO:0000313" key="9">
    <source>
        <dbReference type="Proteomes" id="UP001165120"/>
    </source>
</evidence>
<dbReference type="Gene3D" id="3.50.50.60">
    <property type="entry name" value="FAD/NAD(P)-binding domain"/>
    <property type="match status" value="1"/>
</dbReference>
<evidence type="ECO:0000259" key="7">
    <source>
        <dbReference type="Pfam" id="PF01266"/>
    </source>
</evidence>
<evidence type="ECO:0000256" key="6">
    <source>
        <dbReference type="SAM" id="SignalP"/>
    </source>
</evidence>
<evidence type="ECO:0000256" key="2">
    <source>
        <dbReference type="ARBA" id="ARBA00010989"/>
    </source>
</evidence>
<keyword evidence="3" id="KW-0285">Flavoprotein</keyword>
<feature type="signal peptide" evidence="6">
    <location>
        <begin position="1"/>
        <end position="18"/>
    </location>
</feature>
<evidence type="ECO:0000313" key="8">
    <source>
        <dbReference type="EMBL" id="GME67285.1"/>
    </source>
</evidence>
<keyword evidence="9" id="KW-1185">Reference proteome</keyword>
<name>A0A9W6W7N4_CANBO</name>
<dbReference type="InterPro" id="IPR006076">
    <property type="entry name" value="FAD-dep_OxRdtase"/>
</dbReference>